<sequence length="388" mass="41832">MLPTTKQSTFPVIPFVTFFKNLWWGKAWRRLGTLALVGLTLSLTSCQDDDESDTGIAPKGPKPEWGPTIAPEMLRVIEKLDELSGGKALNTLTPQQARQAPTATDAVMAVMQENNIPMPPSQVDTMGYSVPVSGGSIHVRSYKPKNATGELPGIVYYHGGGWVIATINTYDASARALAEQAGAVVVSVEYRKAPEKKFPTAHEDAFAAYKWVMKNAATLNIDPDKIAVAGESAGGNLAAAVCMMALDNGVDLPVHQLLVYPIANNDTNSPSYNQYANAKPLSKPLMEWFFAQYVSSPFLGDSPWISLVDAPELVGLPSATIINAEIDPLLSEGQQYATKLQNAGVDVSAKVYNGVTHEFFGMAPVVPQARDAQKFATDELKKAFSNIQ</sequence>
<dbReference type="SUPFAM" id="SSF53474">
    <property type="entry name" value="alpha/beta-Hydrolases"/>
    <property type="match status" value="1"/>
</dbReference>
<dbReference type="Proteomes" id="UP000515237">
    <property type="component" value="Chromosome"/>
</dbReference>
<dbReference type="InterPro" id="IPR013094">
    <property type="entry name" value="AB_hydrolase_3"/>
</dbReference>
<evidence type="ECO:0000259" key="2">
    <source>
        <dbReference type="Pfam" id="PF07859"/>
    </source>
</evidence>
<dbReference type="Gene3D" id="3.40.50.1820">
    <property type="entry name" value="alpha/beta hydrolase"/>
    <property type="match status" value="1"/>
</dbReference>
<dbReference type="InterPro" id="IPR029058">
    <property type="entry name" value="AB_hydrolase_fold"/>
</dbReference>
<gene>
    <name evidence="3" type="ORF">HUW51_01990</name>
</gene>
<dbReference type="PANTHER" id="PTHR23025">
    <property type="entry name" value="TRIACYLGLYCEROL LIPASE"/>
    <property type="match status" value="1"/>
</dbReference>
<proteinExistence type="predicted"/>
<keyword evidence="4" id="KW-1185">Reference proteome</keyword>
<reference evidence="3 4" key="1">
    <citation type="journal article" date="2018" name="Int. J. Syst. Evol. Microbiol.">
        <title>Adhaeribacter swui sp. nov., isolated from wet mud.</title>
        <authorList>
            <person name="Kim D.U."/>
            <person name="Kim K.W."/>
            <person name="Kang M.S."/>
            <person name="Kim J.Y."/>
            <person name="Jang J.H."/>
            <person name="Kim M.K."/>
        </authorList>
    </citation>
    <scope>NUCLEOTIDE SEQUENCE [LARGE SCALE GENOMIC DNA]</scope>
    <source>
        <strain evidence="3 4">KCTC 52873</strain>
    </source>
</reference>
<protein>
    <submittedName>
        <fullName evidence="3">Alpha/beta hydrolase</fullName>
    </submittedName>
</protein>
<dbReference type="AlphaFoldDB" id="A0A7G7GEX3"/>
<name>A0A7G7GEX3_9BACT</name>
<dbReference type="GO" id="GO:0005829">
    <property type="term" value="C:cytosol"/>
    <property type="evidence" value="ECO:0007669"/>
    <property type="project" value="TreeGrafter"/>
</dbReference>
<evidence type="ECO:0000313" key="3">
    <source>
        <dbReference type="EMBL" id="QNF35707.1"/>
    </source>
</evidence>
<keyword evidence="3" id="KW-0378">Hydrolase</keyword>
<dbReference type="KEGG" id="aswu:HUW51_01990"/>
<feature type="domain" description="Alpha/beta hydrolase fold-3" evidence="2">
    <location>
        <begin position="154"/>
        <end position="360"/>
    </location>
</feature>
<dbReference type="EMBL" id="CP055156">
    <property type="protein sequence ID" value="QNF35707.1"/>
    <property type="molecule type" value="Genomic_DNA"/>
</dbReference>
<evidence type="ECO:0000256" key="1">
    <source>
        <dbReference type="SAM" id="MobiDB-lite"/>
    </source>
</evidence>
<dbReference type="GO" id="GO:0004806">
    <property type="term" value="F:triacylglycerol lipase activity"/>
    <property type="evidence" value="ECO:0007669"/>
    <property type="project" value="TreeGrafter"/>
</dbReference>
<dbReference type="PANTHER" id="PTHR23025:SF3">
    <property type="entry name" value="HORMONE-SENSITIVE LIPASE"/>
    <property type="match status" value="1"/>
</dbReference>
<dbReference type="Pfam" id="PF07859">
    <property type="entry name" value="Abhydrolase_3"/>
    <property type="match status" value="1"/>
</dbReference>
<organism evidence="3 4">
    <name type="scientific">Adhaeribacter swui</name>
    <dbReference type="NCBI Taxonomy" id="2086471"/>
    <lineage>
        <taxon>Bacteria</taxon>
        <taxon>Pseudomonadati</taxon>
        <taxon>Bacteroidota</taxon>
        <taxon>Cytophagia</taxon>
        <taxon>Cytophagales</taxon>
        <taxon>Hymenobacteraceae</taxon>
        <taxon>Adhaeribacter</taxon>
    </lineage>
</organism>
<evidence type="ECO:0000313" key="4">
    <source>
        <dbReference type="Proteomes" id="UP000515237"/>
    </source>
</evidence>
<dbReference type="GO" id="GO:0019433">
    <property type="term" value="P:triglyceride catabolic process"/>
    <property type="evidence" value="ECO:0007669"/>
    <property type="project" value="TreeGrafter"/>
</dbReference>
<accession>A0A7G7GEX3</accession>
<dbReference type="GO" id="GO:0004771">
    <property type="term" value="F:sterol ester esterase activity"/>
    <property type="evidence" value="ECO:0007669"/>
    <property type="project" value="TreeGrafter"/>
</dbReference>
<feature type="region of interest" description="Disordered" evidence="1">
    <location>
        <begin position="47"/>
        <end position="68"/>
    </location>
</feature>